<dbReference type="InterPro" id="IPR045040">
    <property type="entry name" value="PORR_fam"/>
</dbReference>
<dbReference type="InterPro" id="IPR021099">
    <property type="entry name" value="PORR_domain"/>
</dbReference>
<dbReference type="PANTHER" id="PTHR31476:SF8">
    <property type="entry name" value="EXPRESSED PROTEIN"/>
    <property type="match status" value="1"/>
</dbReference>
<evidence type="ECO:0000313" key="2">
    <source>
        <dbReference type="EMBL" id="MQL98557.1"/>
    </source>
</evidence>
<dbReference type="AlphaFoldDB" id="A0A843VW96"/>
<sequence>MAGGGGRGAEVLRFFGSTIGWEISELELPPREGRQVGYLCRFHMISPLKIENLRFILQIEKPRVKSLFAVYETTIVSLMTGTGRSPSGWSFSPLQALWMTKSRNVQDRSKKKRVQYLERATERWKVASKVLFVMEVLKKEPERIVPSRRLEQYRQQTAQHWTEGTDCVSPTPVLLSLPFPMKFSPNYKKIFRIEGKIDHFPRRPYLSPYANAQGLKPGSPE</sequence>
<gene>
    <name evidence="2" type="ORF">Taro_031271</name>
</gene>
<comment type="caution">
    <text evidence="2">The sequence shown here is derived from an EMBL/GenBank/DDBJ whole genome shotgun (WGS) entry which is preliminary data.</text>
</comment>
<name>A0A843VW96_COLES</name>
<protein>
    <recommendedName>
        <fullName evidence="1">PORR domain-containing protein</fullName>
    </recommendedName>
</protein>
<evidence type="ECO:0000259" key="1">
    <source>
        <dbReference type="Pfam" id="PF11955"/>
    </source>
</evidence>
<dbReference type="PANTHER" id="PTHR31476">
    <property type="entry name" value="PROTEIN WHAT'S THIS FACTOR 1 HOMOLOG, CHLOROPLASTIC"/>
    <property type="match status" value="1"/>
</dbReference>
<dbReference type="EMBL" id="NMUH01002206">
    <property type="protein sequence ID" value="MQL98557.1"/>
    <property type="molecule type" value="Genomic_DNA"/>
</dbReference>
<dbReference type="OrthoDB" id="1829759at2759"/>
<accession>A0A843VW96</accession>
<reference evidence="2" key="1">
    <citation type="submission" date="2017-07" db="EMBL/GenBank/DDBJ databases">
        <title>Taro Niue Genome Assembly and Annotation.</title>
        <authorList>
            <person name="Atibalentja N."/>
            <person name="Keating K."/>
            <person name="Fields C.J."/>
        </authorList>
    </citation>
    <scope>NUCLEOTIDE SEQUENCE</scope>
    <source>
        <strain evidence="2">Niue_2</strain>
        <tissue evidence="2">Leaf</tissue>
    </source>
</reference>
<keyword evidence="3" id="KW-1185">Reference proteome</keyword>
<proteinExistence type="predicted"/>
<dbReference type="GO" id="GO:0003723">
    <property type="term" value="F:RNA binding"/>
    <property type="evidence" value="ECO:0007669"/>
    <property type="project" value="InterPro"/>
</dbReference>
<feature type="domain" description="PORR" evidence="1">
    <location>
        <begin position="176"/>
        <end position="221"/>
    </location>
</feature>
<evidence type="ECO:0000313" key="3">
    <source>
        <dbReference type="Proteomes" id="UP000652761"/>
    </source>
</evidence>
<dbReference type="Proteomes" id="UP000652761">
    <property type="component" value="Unassembled WGS sequence"/>
</dbReference>
<dbReference type="Pfam" id="PF11955">
    <property type="entry name" value="PORR"/>
    <property type="match status" value="1"/>
</dbReference>
<organism evidence="2 3">
    <name type="scientific">Colocasia esculenta</name>
    <name type="common">Wild taro</name>
    <name type="synonym">Arum esculentum</name>
    <dbReference type="NCBI Taxonomy" id="4460"/>
    <lineage>
        <taxon>Eukaryota</taxon>
        <taxon>Viridiplantae</taxon>
        <taxon>Streptophyta</taxon>
        <taxon>Embryophyta</taxon>
        <taxon>Tracheophyta</taxon>
        <taxon>Spermatophyta</taxon>
        <taxon>Magnoliopsida</taxon>
        <taxon>Liliopsida</taxon>
        <taxon>Araceae</taxon>
        <taxon>Aroideae</taxon>
        <taxon>Colocasieae</taxon>
        <taxon>Colocasia</taxon>
    </lineage>
</organism>